<reference evidence="1" key="1">
    <citation type="journal article" date="2022" name="Int. J. Mol. Sci.">
        <title>Draft Genome of Tanacetum Coccineum: Genomic Comparison of Closely Related Tanacetum-Family Plants.</title>
        <authorList>
            <person name="Yamashiro T."/>
            <person name="Shiraishi A."/>
            <person name="Nakayama K."/>
            <person name="Satake H."/>
        </authorList>
    </citation>
    <scope>NUCLEOTIDE SEQUENCE</scope>
</reference>
<proteinExistence type="predicted"/>
<keyword evidence="2" id="KW-1185">Reference proteome</keyword>
<comment type="caution">
    <text evidence="1">The sequence shown here is derived from an EMBL/GenBank/DDBJ whole genome shotgun (WGS) entry which is preliminary data.</text>
</comment>
<evidence type="ECO:0000313" key="1">
    <source>
        <dbReference type="EMBL" id="GJS52927.1"/>
    </source>
</evidence>
<reference evidence="1" key="2">
    <citation type="submission" date="2022-01" db="EMBL/GenBank/DDBJ databases">
        <authorList>
            <person name="Yamashiro T."/>
            <person name="Shiraishi A."/>
            <person name="Satake H."/>
            <person name="Nakayama K."/>
        </authorList>
    </citation>
    <scope>NUCLEOTIDE SEQUENCE</scope>
</reference>
<protein>
    <submittedName>
        <fullName evidence="1">Uncharacterized protein</fullName>
    </submittedName>
</protein>
<evidence type="ECO:0000313" key="2">
    <source>
        <dbReference type="Proteomes" id="UP001151760"/>
    </source>
</evidence>
<name>A0ABQ4WJA1_9ASTR</name>
<gene>
    <name evidence="1" type="ORF">Tco_0626289</name>
</gene>
<organism evidence="1 2">
    <name type="scientific">Tanacetum coccineum</name>
    <dbReference type="NCBI Taxonomy" id="301880"/>
    <lineage>
        <taxon>Eukaryota</taxon>
        <taxon>Viridiplantae</taxon>
        <taxon>Streptophyta</taxon>
        <taxon>Embryophyta</taxon>
        <taxon>Tracheophyta</taxon>
        <taxon>Spermatophyta</taxon>
        <taxon>Magnoliopsida</taxon>
        <taxon>eudicotyledons</taxon>
        <taxon>Gunneridae</taxon>
        <taxon>Pentapetalae</taxon>
        <taxon>asterids</taxon>
        <taxon>campanulids</taxon>
        <taxon>Asterales</taxon>
        <taxon>Asteraceae</taxon>
        <taxon>Asteroideae</taxon>
        <taxon>Anthemideae</taxon>
        <taxon>Anthemidinae</taxon>
        <taxon>Tanacetum</taxon>
    </lineage>
</organism>
<accession>A0ABQ4WJA1</accession>
<dbReference type="EMBL" id="BQNB010008690">
    <property type="protein sequence ID" value="GJS52927.1"/>
    <property type="molecule type" value="Genomic_DNA"/>
</dbReference>
<dbReference type="Proteomes" id="UP001151760">
    <property type="component" value="Unassembled WGS sequence"/>
</dbReference>
<sequence>MVQLAELSPTLFERYDKDIGELFTRLGAVSDDISTRDIDLGIVEERHVRLDLAEIVDSMRRGQEPRRDV</sequence>